<organism evidence="1 2">
    <name type="scientific">Carya illinoinensis</name>
    <name type="common">Pecan</name>
    <dbReference type="NCBI Taxonomy" id="32201"/>
    <lineage>
        <taxon>Eukaryota</taxon>
        <taxon>Viridiplantae</taxon>
        <taxon>Streptophyta</taxon>
        <taxon>Embryophyta</taxon>
        <taxon>Tracheophyta</taxon>
        <taxon>Spermatophyta</taxon>
        <taxon>Magnoliopsida</taxon>
        <taxon>eudicotyledons</taxon>
        <taxon>Gunneridae</taxon>
        <taxon>Pentapetalae</taxon>
        <taxon>rosids</taxon>
        <taxon>fabids</taxon>
        <taxon>Fagales</taxon>
        <taxon>Juglandaceae</taxon>
        <taxon>Carya</taxon>
    </lineage>
</organism>
<dbReference type="AlphaFoldDB" id="A0A8T1PDZ3"/>
<name>A0A8T1PDZ3_CARIL</name>
<accession>A0A8T1PDZ3</accession>
<keyword evidence="2" id="KW-1185">Reference proteome</keyword>
<protein>
    <submittedName>
        <fullName evidence="1">Uncharacterized protein</fullName>
    </submittedName>
</protein>
<sequence length="72" mass="8460">MQCSLLFIHFRSLVDLHAFRPRTNIMNMASTKRRCVRLPMYGQQFSDILLHGQKKKKRLAYGTMVFANCNLL</sequence>
<proteinExistence type="predicted"/>
<evidence type="ECO:0000313" key="1">
    <source>
        <dbReference type="EMBL" id="KAG6642439.1"/>
    </source>
</evidence>
<gene>
    <name evidence="1" type="ORF">CIPAW_09G141300</name>
</gene>
<comment type="caution">
    <text evidence="1">The sequence shown here is derived from an EMBL/GenBank/DDBJ whole genome shotgun (WGS) entry which is preliminary data.</text>
</comment>
<evidence type="ECO:0000313" key="2">
    <source>
        <dbReference type="Proteomes" id="UP000811609"/>
    </source>
</evidence>
<dbReference type="EMBL" id="CM031817">
    <property type="protein sequence ID" value="KAG6642439.1"/>
    <property type="molecule type" value="Genomic_DNA"/>
</dbReference>
<dbReference type="Proteomes" id="UP000811609">
    <property type="component" value="Chromosome 9"/>
</dbReference>
<reference evidence="1" key="1">
    <citation type="submission" date="2020-12" db="EMBL/GenBank/DDBJ databases">
        <title>WGS assembly of Carya illinoinensis cv. Pawnee.</title>
        <authorList>
            <person name="Platts A."/>
            <person name="Shu S."/>
            <person name="Wright S."/>
            <person name="Barry K."/>
            <person name="Edger P."/>
            <person name="Pires J.C."/>
            <person name="Schmutz J."/>
        </authorList>
    </citation>
    <scope>NUCLEOTIDE SEQUENCE</scope>
    <source>
        <tissue evidence="1">Leaf</tissue>
    </source>
</reference>